<dbReference type="AlphaFoldDB" id="A0A261EU77"/>
<proteinExistence type="predicted"/>
<protein>
    <recommendedName>
        <fullName evidence="1">Leucine rich repeat variant domain-containing protein</fullName>
    </recommendedName>
</protein>
<keyword evidence="3" id="KW-1185">Reference proteome</keyword>
<evidence type="ECO:0000313" key="3">
    <source>
        <dbReference type="Proteomes" id="UP000216004"/>
    </source>
</evidence>
<comment type="caution">
    <text evidence="2">The sequence shown here is derived from an EMBL/GenBank/DDBJ whole genome shotgun (WGS) entry which is preliminary data.</text>
</comment>
<accession>A0A261EU77</accession>
<reference evidence="2 3" key="1">
    <citation type="journal article" date="2017" name="BMC Genomics">
        <title>Comparative genomic and phylogenomic analyses of the Bifidobacteriaceae family.</title>
        <authorList>
            <person name="Lugli G.A."/>
            <person name="Milani C."/>
            <person name="Turroni F."/>
            <person name="Duranti S."/>
            <person name="Mancabelli L."/>
            <person name="Mangifesta M."/>
            <person name="Ferrario C."/>
            <person name="Modesto M."/>
            <person name="Mattarelli P."/>
            <person name="Jiri K."/>
            <person name="van Sinderen D."/>
            <person name="Ventura M."/>
        </authorList>
    </citation>
    <scope>NUCLEOTIDE SEQUENCE [LARGE SCALE GENOMIC DNA]</scope>
    <source>
        <strain evidence="2 3">DSM 22924</strain>
    </source>
</reference>
<organism evidence="2 3">
    <name type="scientific">Bombiscardovia coagulans</name>
    <dbReference type="NCBI Taxonomy" id="686666"/>
    <lineage>
        <taxon>Bacteria</taxon>
        <taxon>Bacillati</taxon>
        <taxon>Actinomycetota</taxon>
        <taxon>Actinomycetes</taxon>
        <taxon>Bifidobacteriales</taxon>
        <taxon>Bifidobacteriaceae</taxon>
        <taxon>Bombiscardovia</taxon>
    </lineage>
</organism>
<evidence type="ECO:0000259" key="1">
    <source>
        <dbReference type="Pfam" id="PF25591"/>
    </source>
</evidence>
<dbReference type="Pfam" id="PF25591">
    <property type="entry name" value="LRV_2"/>
    <property type="match status" value="1"/>
</dbReference>
<feature type="domain" description="Leucine rich repeat variant" evidence="1">
    <location>
        <begin position="13"/>
        <end position="70"/>
    </location>
</feature>
<name>A0A261EU77_9BIFI</name>
<dbReference type="Proteomes" id="UP000216004">
    <property type="component" value="Unassembled WGS sequence"/>
</dbReference>
<dbReference type="OrthoDB" id="3238842at2"/>
<dbReference type="EMBL" id="MWWS01000004">
    <property type="protein sequence ID" value="OZG50413.1"/>
    <property type="molecule type" value="Genomic_DNA"/>
</dbReference>
<dbReference type="InterPro" id="IPR057893">
    <property type="entry name" value="LRV_2"/>
</dbReference>
<dbReference type="RefSeq" id="WP_094722977.1">
    <property type="nucleotide sequence ID" value="NZ_MWWS01000004.1"/>
</dbReference>
<evidence type="ECO:0000313" key="2">
    <source>
        <dbReference type="EMBL" id="OZG50413.1"/>
    </source>
</evidence>
<sequence length="80" mass="8706">MSERNPPPPPLALTADIACNPETDPAVLWYIAKELPELRRWIVANPKASPQLLEAISQMGGPGVKDALTVLLDSLDHKHS</sequence>
<gene>
    <name evidence="2" type="ORF">BOCO_0930</name>
</gene>